<comment type="caution">
    <text evidence="3">The sequence shown here is derived from an EMBL/GenBank/DDBJ whole genome shotgun (WGS) entry which is preliminary data.</text>
</comment>
<sequence length="347" mass="39860">MANKKTVLAIITLIILIFNINLVNAQLDTKYPNYKELEYKGLKYGFYKPIDYDTNKSYPLVMVLNGFTDTIPHDLVYYKETFQKNNPCFVLTPICHGNPFEGGGWYDLFNDTLLRDGKLAIEILENTVHNFNIDTNRLYIHGGSMGGHGTFGILSKFPETFAAAYIICGGAKVEIAKKLINIPLWIFHGELDDVVPIHLSRNIYNEIIKQGGSKVRYTVYQGVKHNSWENASEEKTLETWLFKQEKGKNDEIPHTTEGLTVEKHQSDYIGNNNILKWELPLKQSNQGNDIWYYIILRNNEVLVEVDGNINHYIDPVILDNESYSYKLIAVNYYFKKSKPTKSVGIKK</sequence>
<dbReference type="InterPro" id="IPR003140">
    <property type="entry name" value="PLipase/COase/thioEstase"/>
</dbReference>
<dbReference type="RefSeq" id="WP_377177086.1">
    <property type="nucleotide sequence ID" value="NZ_JBHTMY010000002.1"/>
</dbReference>
<organism evidence="3 4">
    <name type="scientific">Namhaeicola litoreus</name>
    <dbReference type="NCBI Taxonomy" id="1052145"/>
    <lineage>
        <taxon>Bacteria</taxon>
        <taxon>Pseudomonadati</taxon>
        <taxon>Bacteroidota</taxon>
        <taxon>Flavobacteriia</taxon>
        <taxon>Flavobacteriales</taxon>
        <taxon>Flavobacteriaceae</taxon>
        <taxon>Namhaeicola</taxon>
    </lineage>
</organism>
<dbReference type="SUPFAM" id="SSF53474">
    <property type="entry name" value="alpha/beta-Hydrolases"/>
    <property type="match status" value="1"/>
</dbReference>
<keyword evidence="1" id="KW-0732">Signal</keyword>
<protein>
    <submittedName>
        <fullName evidence="3">Prolyl oligopeptidase family serine peptidase</fullName>
    </submittedName>
</protein>
<dbReference type="Pfam" id="PF02230">
    <property type="entry name" value="Abhydrolase_2"/>
    <property type="match status" value="1"/>
</dbReference>
<reference evidence="4" key="1">
    <citation type="journal article" date="2019" name="Int. J. Syst. Evol. Microbiol.">
        <title>The Global Catalogue of Microorganisms (GCM) 10K type strain sequencing project: providing services to taxonomists for standard genome sequencing and annotation.</title>
        <authorList>
            <consortium name="The Broad Institute Genomics Platform"/>
            <consortium name="The Broad Institute Genome Sequencing Center for Infectious Disease"/>
            <person name="Wu L."/>
            <person name="Ma J."/>
        </authorList>
    </citation>
    <scope>NUCLEOTIDE SEQUENCE [LARGE SCALE GENOMIC DNA]</scope>
    <source>
        <strain evidence="4">CCUG 61485</strain>
    </source>
</reference>
<evidence type="ECO:0000313" key="3">
    <source>
        <dbReference type="EMBL" id="MFD1315164.1"/>
    </source>
</evidence>
<evidence type="ECO:0000256" key="1">
    <source>
        <dbReference type="ARBA" id="ARBA00022729"/>
    </source>
</evidence>
<dbReference type="EMBL" id="JBHTMY010000002">
    <property type="protein sequence ID" value="MFD1315164.1"/>
    <property type="molecule type" value="Genomic_DNA"/>
</dbReference>
<name>A0ABW3XZY8_9FLAO</name>
<dbReference type="Proteomes" id="UP001597201">
    <property type="component" value="Unassembled WGS sequence"/>
</dbReference>
<gene>
    <name evidence="3" type="ORF">ACFQ39_06005</name>
</gene>
<feature type="domain" description="Phospholipase/carboxylesterase/thioesterase" evidence="2">
    <location>
        <begin position="122"/>
        <end position="230"/>
    </location>
</feature>
<evidence type="ECO:0000313" key="4">
    <source>
        <dbReference type="Proteomes" id="UP001597201"/>
    </source>
</evidence>
<dbReference type="InterPro" id="IPR029058">
    <property type="entry name" value="AB_hydrolase_fold"/>
</dbReference>
<dbReference type="InterPro" id="IPR050955">
    <property type="entry name" value="Plant_Biomass_Hydrol_Est"/>
</dbReference>
<keyword evidence="4" id="KW-1185">Reference proteome</keyword>
<accession>A0ABW3XZY8</accession>
<dbReference type="PANTHER" id="PTHR43037">
    <property type="entry name" value="UNNAMED PRODUCT-RELATED"/>
    <property type="match status" value="1"/>
</dbReference>
<proteinExistence type="predicted"/>
<dbReference type="PANTHER" id="PTHR43037:SF1">
    <property type="entry name" value="BLL1128 PROTEIN"/>
    <property type="match status" value="1"/>
</dbReference>
<evidence type="ECO:0000259" key="2">
    <source>
        <dbReference type="Pfam" id="PF02230"/>
    </source>
</evidence>
<dbReference type="Gene3D" id="3.40.50.1820">
    <property type="entry name" value="alpha/beta hydrolase"/>
    <property type="match status" value="1"/>
</dbReference>